<dbReference type="OrthoDB" id="9763290at2"/>
<evidence type="ECO:0000256" key="2">
    <source>
        <dbReference type="ARBA" id="ARBA00005752"/>
    </source>
</evidence>
<reference evidence="12 13" key="1">
    <citation type="journal article" date="2005" name="DNA Res.">
        <title>Complete genome sequence of the facultative anaerobic magnetotactic bacterium Magnetospirillum sp. strain AMB-1.</title>
        <authorList>
            <person name="Matsunaga T."/>
            <person name="Okamura Y."/>
            <person name="Fukuda Y."/>
            <person name="Wahyudi A.T."/>
            <person name="Murase Y."/>
            <person name="Takeyama H."/>
        </authorList>
    </citation>
    <scope>NUCLEOTIDE SEQUENCE [LARGE SCALE GENOMIC DNA]</scope>
    <source>
        <strain evidence="13">ATCC 700264 / AMB-1</strain>
    </source>
</reference>
<keyword evidence="4 9" id="KW-0547">Nucleotide-binding</keyword>
<accession>Q2WB66</accession>
<dbReference type="InterPro" id="IPR006426">
    <property type="entry name" value="Asn_synth_AEB"/>
</dbReference>
<dbReference type="Gene3D" id="3.40.50.620">
    <property type="entry name" value="HUPs"/>
    <property type="match status" value="1"/>
</dbReference>
<dbReference type="InterPro" id="IPR014729">
    <property type="entry name" value="Rossmann-like_a/b/a_fold"/>
</dbReference>
<dbReference type="EC" id="6.3.5.4" evidence="3"/>
<dbReference type="SUPFAM" id="SSF56235">
    <property type="entry name" value="N-terminal nucleophile aminohydrolases (Ntn hydrolases)"/>
    <property type="match status" value="1"/>
</dbReference>
<dbReference type="STRING" id="342108.amb0105"/>
<dbReference type="Gene3D" id="3.60.20.10">
    <property type="entry name" value="Glutamine Phosphoribosylpyrophosphate, subunit 1, domain 1"/>
    <property type="match status" value="1"/>
</dbReference>
<dbReference type="PANTHER" id="PTHR43284">
    <property type="entry name" value="ASPARAGINE SYNTHETASE (GLUTAMINE-HYDROLYZING)"/>
    <property type="match status" value="1"/>
</dbReference>
<proteinExistence type="inferred from homology"/>
<dbReference type="InterPro" id="IPR001962">
    <property type="entry name" value="Asn_synthase"/>
</dbReference>
<keyword evidence="8" id="KW-0028">Amino-acid biosynthesis</keyword>
<dbReference type="GO" id="GO:0005524">
    <property type="term" value="F:ATP binding"/>
    <property type="evidence" value="ECO:0007669"/>
    <property type="project" value="UniProtKB-KW"/>
</dbReference>
<dbReference type="SUPFAM" id="SSF52402">
    <property type="entry name" value="Adenine nucleotide alpha hydrolases-like"/>
    <property type="match status" value="1"/>
</dbReference>
<keyword evidence="13" id="KW-1185">Reference proteome</keyword>
<dbReference type="PANTHER" id="PTHR43284:SF1">
    <property type="entry name" value="ASPARAGINE SYNTHETASE"/>
    <property type="match status" value="1"/>
</dbReference>
<evidence type="ECO:0000313" key="12">
    <source>
        <dbReference type="EMBL" id="BAE48909.1"/>
    </source>
</evidence>
<dbReference type="HOGENOM" id="CLU_014658_3_1_5"/>
<dbReference type="InterPro" id="IPR051786">
    <property type="entry name" value="ASN_synthetase/amidase"/>
</dbReference>
<dbReference type="KEGG" id="mag:amb0105"/>
<keyword evidence="6 8" id="KW-0315">Glutamine amidotransferase</keyword>
<name>Q2WB66_PARM1</name>
<dbReference type="EMBL" id="AP007255">
    <property type="protein sequence ID" value="BAE48909.1"/>
    <property type="molecule type" value="Genomic_DNA"/>
</dbReference>
<evidence type="ECO:0000256" key="8">
    <source>
        <dbReference type="PIRSR" id="PIRSR001589-1"/>
    </source>
</evidence>
<protein>
    <recommendedName>
        <fullName evidence="3">asparagine synthase (glutamine-hydrolyzing)</fullName>
        <ecNumber evidence="3">6.3.5.4</ecNumber>
    </recommendedName>
</protein>
<dbReference type="RefSeq" id="WP_011382552.1">
    <property type="nucleotide sequence ID" value="NC_007626.1"/>
</dbReference>
<dbReference type="Pfam" id="PF00733">
    <property type="entry name" value="Asn_synthase"/>
    <property type="match status" value="1"/>
</dbReference>
<comment type="pathway">
    <text evidence="1">Amino-acid biosynthesis; L-asparagine biosynthesis; L-asparagine from L-aspartate (L-Gln route): step 1/1.</text>
</comment>
<dbReference type="PIRSF" id="PIRSF001589">
    <property type="entry name" value="Asn_synthetase_glu-h"/>
    <property type="match status" value="1"/>
</dbReference>
<dbReference type="Pfam" id="PF13522">
    <property type="entry name" value="GATase_6"/>
    <property type="match status" value="1"/>
</dbReference>
<dbReference type="InterPro" id="IPR033738">
    <property type="entry name" value="AsnB_N"/>
</dbReference>
<evidence type="ECO:0000313" key="13">
    <source>
        <dbReference type="Proteomes" id="UP000007058"/>
    </source>
</evidence>
<feature type="site" description="Important for beta-aspartyl-AMP intermediate formation" evidence="10">
    <location>
        <position position="361"/>
    </location>
</feature>
<dbReference type="CDD" id="cd01991">
    <property type="entry name" value="Asn_synthase_B_C"/>
    <property type="match status" value="1"/>
</dbReference>
<evidence type="ECO:0000256" key="5">
    <source>
        <dbReference type="ARBA" id="ARBA00022840"/>
    </source>
</evidence>
<evidence type="ECO:0000259" key="11">
    <source>
        <dbReference type="PROSITE" id="PS51278"/>
    </source>
</evidence>
<feature type="domain" description="Glutamine amidotransferase type-2" evidence="11">
    <location>
        <begin position="2"/>
        <end position="211"/>
    </location>
</feature>
<evidence type="ECO:0000256" key="10">
    <source>
        <dbReference type="PIRSR" id="PIRSR001589-3"/>
    </source>
</evidence>
<feature type="binding site" evidence="9">
    <location>
        <position position="97"/>
    </location>
    <ligand>
        <name>L-glutamine</name>
        <dbReference type="ChEBI" id="CHEBI:58359"/>
    </ligand>
</feature>
<evidence type="ECO:0000256" key="7">
    <source>
        <dbReference type="ARBA" id="ARBA00048741"/>
    </source>
</evidence>
<dbReference type="GO" id="GO:0004066">
    <property type="term" value="F:asparagine synthase (glutamine-hydrolyzing) activity"/>
    <property type="evidence" value="ECO:0007669"/>
    <property type="project" value="UniProtKB-EC"/>
</dbReference>
<keyword evidence="8" id="KW-0061">Asparagine biosynthesis</keyword>
<evidence type="ECO:0000256" key="1">
    <source>
        <dbReference type="ARBA" id="ARBA00005187"/>
    </source>
</evidence>
<sequence>MCGIAGTTAAQPAILAGLLARLAHRGPDGQGRWTEPDSGMGLVHARLAVIDLSQAGAQPMVSPCGRWVLAYNGEIYNHAQLRAELEAVGEHFTSASDTEVLLRLLMRDGVECLPRLVGMFAFALWDRQTRQLLLARDRVGIKPLVWAALPGGGLAFASEIHALRAVPGIDLSLDREALSEYLACLYVPAPRTIHAGIRKLPPGSWLSWSPGKAATIGVWWRPIYGGGRRPGQDEAVEELLPVLRRAVKDCLVSDVQVGCFLSGGIDSSVVAALMAEGAADPVRTFTMTFDEVHYDEREAAAQVAAHVGSRHVELPASSGLADGLDTMIERFGEPFGNPTALLIGDLSRLARQHVTVALVGDGGDEVFAGYPRYQGGLLAERVRLLPGVLRRNLLAPLARMIPERSDGRHAWRRAREFLASTGLDGAETYAAWVEYFSPAERRELLRLARTPASPIAARYGEVVSENALDAMQETDLATFLPGNLLAYGDAMSMNHALELRLPLLDHRVIEAAGRLDASLRFAEGKKTLLRAVARKLLPRAIVDRPKLGFNPPLGMWLQGPLKAMVAERLTPKRLEELGLAAPAVAAVLAEQAGGRRDHSLKIWSLLVLDAWERGLQPVPATAIGAGA</sequence>
<dbReference type="Proteomes" id="UP000007058">
    <property type="component" value="Chromosome"/>
</dbReference>
<dbReference type="NCBIfam" id="TIGR01536">
    <property type="entry name" value="asn_synth_AEB"/>
    <property type="match status" value="1"/>
</dbReference>
<dbReference type="PROSITE" id="PS51278">
    <property type="entry name" value="GATASE_TYPE_2"/>
    <property type="match status" value="1"/>
</dbReference>
<dbReference type="AlphaFoldDB" id="Q2WB66"/>
<dbReference type="GO" id="GO:0006529">
    <property type="term" value="P:asparagine biosynthetic process"/>
    <property type="evidence" value="ECO:0007669"/>
    <property type="project" value="UniProtKB-KW"/>
</dbReference>
<dbReference type="GO" id="GO:0005829">
    <property type="term" value="C:cytosol"/>
    <property type="evidence" value="ECO:0007669"/>
    <property type="project" value="TreeGrafter"/>
</dbReference>
<comment type="catalytic activity">
    <reaction evidence="7">
        <text>L-aspartate + L-glutamine + ATP + H2O = L-asparagine + L-glutamate + AMP + diphosphate + H(+)</text>
        <dbReference type="Rhea" id="RHEA:12228"/>
        <dbReference type="ChEBI" id="CHEBI:15377"/>
        <dbReference type="ChEBI" id="CHEBI:15378"/>
        <dbReference type="ChEBI" id="CHEBI:29985"/>
        <dbReference type="ChEBI" id="CHEBI:29991"/>
        <dbReference type="ChEBI" id="CHEBI:30616"/>
        <dbReference type="ChEBI" id="CHEBI:33019"/>
        <dbReference type="ChEBI" id="CHEBI:58048"/>
        <dbReference type="ChEBI" id="CHEBI:58359"/>
        <dbReference type="ChEBI" id="CHEBI:456215"/>
        <dbReference type="EC" id="6.3.5.4"/>
    </reaction>
</comment>
<feature type="active site" description="For GATase activity" evidence="8">
    <location>
        <position position="2"/>
    </location>
</feature>
<dbReference type="InterPro" id="IPR017932">
    <property type="entry name" value="GATase_2_dom"/>
</dbReference>
<dbReference type="InterPro" id="IPR029055">
    <property type="entry name" value="Ntn_hydrolases_N"/>
</dbReference>
<evidence type="ECO:0000256" key="6">
    <source>
        <dbReference type="ARBA" id="ARBA00022962"/>
    </source>
</evidence>
<gene>
    <name evidence="12" type="ordered locus">amb0105</name>
</gene>
<evidence type="ECO:0000256" key="4">
    <source>
        <dbReference type="ARBA" id="ARBA00022741"/>
    </source>
</evidence>
<keyword evidence="5 9" id="KW-0067">ATP-binding</keyword>
<dbReference type="CDD" id="cd00712">
    <property type="entry name" value="AsnB"/>
    <property type="match status" value="1"/>
</dbReference>
<comment type="similarity">
    <text evidence="2">Belongs to the asparagine synthetase family.</text>
</comment>
<organism evidence="12 13">
    <name type="scientific">Paramagnetospirillum magneticum (strain ATCC 700264 / AMB-1)</name>
    <name type="common">Magnetospirillum magneticum</name>
    <dbReference type="NCBI Taxonomy" id="342108"/>
    <lineage>
        <taxon>Bacteria</taxon>
        <taxon>Pseudomonadati</taxon>
        <taxon>Pseudomonadota</taxon>
        <taxon>Alphaproteobacteria</taxon>
        <taxon>Rhodospirillales</taxon>
        <taxon>Magnetospirillaceae</taxon>
        <taxon>Paramagnetospirillum</taxon>
    </lineage>
</organism>
<evidence type="ECO:0000256" key="3">
    <source>
        <dbReference type="ARBA" id="ARBA00012737"/>
    </source>
</evidence>
<evidence type="ECO:0000256" key="9">
    <source>
        <dbReference type="PIRSR" id="PIRSR001589-2"/>
    </source>
</evidence>